<reference evidence="1" key="1">
    <citation type="submission" date="2018-06" db="EMBL/GenBank/DDBJ databases">
        <authorList>
            <person name="Zhirakovskaya E."/>
        </authorList>
    </citation>
    <scope>NUCLEOTIDE SEQUENCE</scope>
</reference>
<proteinExistence type="predicted"/>
<protein>
    <submittedName>
        <fullName evidence="1">Uncharacterized protein</fullName>
    </submittedName>
</protein>
<evidence type="ECO:0000313" key="1">
    <source>
        <dbReference type="EMBL" id="VAW09280.1"/>
    </source>
</evidence>
<dbReference type="AlphaFoldDB" id="A0A3B0SXL1"/>
<sequence>MDDGVLVMEERVPFMIQDGDRVVGWDGFQFLIERRPLRPAIVTVRDDPDDPATTRTITLSKLLMVNQDGLIRAEQPVSLVTYGRDQSVFASASLTLLDQLDRGRTLEEFGFDTLTPLELAAMPTGIFYATSWYFTETAALGELSNTPTGVALSTDGRVVVEGRYDRKRDVTDLYTLSRFTPFRSVRGYFVPMGVEDHGDWVIGSQEPGQIVILGIQSDAAFAFDVEGVPVLAEFVPPDVGES</sequence>
<name>A0A3B0SXL1_9ZZZZ</name>
<gene>
    <name evidence="1" type="ORF">MNBD_ACTINO02-723</name>
</gene>
<dbReference type="EMBL" id="UOEK01000546">
    <property type="protein sequence ID" value="VAW09280.1"/>
    <property type="molecule type" value="Genomic_DNA"/>
</dbReference>
<organism evidence="1">
    <name type="scientific">hydrothermal vent metagenome</name>
    <dbReference type="NCBI Taxonomy" id="652676"/>
    <lineage>
        <taxon>unclassified sequences</taxon>
        <taxon>metagenomes</taxon>
        <taxon>ecological metagenomes</taxon>
    </lineage>
</organism>
<accession>A0A3B0SXL1</accession>